<gene>
    <name evidence="7" type="ORF">IAD22_03900</name>
</gene>
<dbReference type="CDD" id="cd12162">
    <property type="entry name" value="2-Hacid_dh_4"/>
    <property type="match status" value="1"/>
</dbReference>
<dbReference type="AlphaFoldDB" id="A0A9D1S884"/>
<dbReference type="SUPFAM" id="SSF52283">
    <property type="entry name" value="Formate/glycerate dehydrogenase catalytic domain-like"/>
    <property type="match status" value="1"/>
</dbReference>
<dbReference type="PROSITE" id="PS00065">
    <property type="entry name" value="D_2_HYDROXYACID_DH_1"/>
    <property type="match status" value="1"/>
</dbReference>
<dbReference type="PANTHER" id="PTHR43761:SF1">
    <property type="entry name" value="D-ISOMER SPECIFIC 2-HYDROXYACID DEHYDROGENASE CATALYTIC DOMAIN-CONTAINING PROTEIN-RELATED"/>
    <property type="match status" value="1"/>
</dbReference>
<dbReference type="InterPro" id="IPR029752">
    <property type="entry name" value="D-isomer_DH_CS1"/>
</dbReference>
<dbReference type="InterPro" id="IPR050418">
    <property type="entry name" value="D-iso_2-hydroxyacid_DH_PdxB"/>
</dbReference>
<name>A0A9D1S884_9FIRM</name>
<dbReference type="InterPro" id="IPR006139">
    <property type="entry name" value="D-isomer_2_OHA_DH_cat_dom"/>
</dbReference>
<dbReference type="GO" id="GO:0016616">
    <property type="term" value="F:oxidoreductase activity, acting on the CH-OH group of donors, NAD or NADP as acceptor"/>
    <property type="evidence" value="ECO:0007669"/>
    <property type="project" value="InterPro"/>
</dbReference>
<feature type="domain" description="D-isomer specific 2-hydroxyacid dehydrogenase catalytic" evidence="5">
    <location>
        <begin position="15"/>
        <end position="314"/>
    </location>
</feature>
<evidence type="ECO:0000256" key="1">
    <source>
        <dbReference type="ARBA" id="ARBA00005854"/>
    </source>
</evidence>
<protein>
    <submittedName>
        <fullName evidence="7">D-2-hydroxyacid dehydrogenase</fullName>
    </submittedName>
</protein>
<dbReference type="GO" id="GO:0051287">
    <property type="term" value="F:NAD binding"/>
    <property type="evidence" value="ECO:0007669"/>
    <property type="project" value="InterPro"/>
</dbReference>
<dbReference type="Gene3D" id="3.40.50.720">
    <property type="entry name" value="NAD(P)-binding Rossmann-like Domain"/>
    <property type="match status" value="2"/>
</dbReference>
<dbReference type="SUPFAM" id="SSF51735">
    <property type="entry name" value="NAD(P)-binding Rossmann-fold domains"/>
    <property type="match status" value="1"/>
</dbReference>
<evidence type="ECO:0000313" key="8">
    <source>
        <dbReference type="Proteomes" id="UP000824118"/>
    </source>
</evidence>
<proteinExistence type="inferred from homology"/>
<dbReference type="Proteomes" id="UP000824118">
    <property type="component" value="Unassembled WGS sequence"/>
</dbReference>
<evidence type="ECO:0000256" key="4">
    <source>
        <dbReference type="RuleBase" id="RU003719"/>
    </source>
</evidence>
<comment type="caution">
    <text evidence="7">The sequence shown here is derived from an EMBL/GenBank/DDBJ whole genome shotgun (WGS) entry which is preliminary data.</text>
</comment>
<evidence type="ECO:0000259" key="5">
    <source>
        <dbReference type="Pfam" id="PF00389"/>
    </source>
</evidence>
<keyword evidence="3" id="KW-0520">NAD</keyword>
<accession>A0A9D1S884</accession>
<dbReference type="PANTHER" id="PTHR43761">
    <property type="entry name" value="D-ISOMER SPECIFIC 2-HYDROXYACID DEHYDROGENASE FAMILY PROTEIN (AFU_ORTHOLOGUE AFUA_1G13630)"/>
    <property type="match status" value="1"/>
</dbReference>
<dbReference type="InterPro" id="IPR006140">
    <property type="entry name" value="D-isomer_DH_NAD-bd"/>
</dbReference>
<dbReference type="Pfam" id="PF02826">
    <property type="entry name" value="2-Hacid_dh_C"/>
    <property type="match status" value="1"/>
</dbReference>
<comment type="similarity">
    <text evidence="1 4">Belongs to the D-isomer specific 2-hydroxyacid dehydrogenase family.</text>
</comment>
<dbReference type="FunFam" id="3.40.50.720:FF:000203">
    <property type="entry name" value="D-3-phosphoglycerate dehydrogenase (SerA)"/>
    <property type="match status" value="1"/>
</dbReference>
<keyword evidence="2 4" id="KW-0560">Oxidoreductase</keyword>
<dbReference type="EMBL" id="DVNG01000056">
    <property type="protein sequence ID" value="HIU50137.1"/>
    <property type="molecule type" value="Genomic_DNA"/>
</dbReference>
<evidence type="ECO:0000259" key="6">
    <source>
        <dbReference type="Pfam" id="PF02826"/>
    </source>
</evidence>
<sequence length="322" mass="35691">MKIVITDAQTITKGDISLDFLKKYGEVVIYPLTSKEEISERLKDADAVICNKTPLNRETLAGAEKLKYIGLFATGYNNIDIDYCNEKGITVCNAGSYSTNAVAQHTFALILEHFTQVGKYNDFVQQGGWKNSPTFSPFVFDINELWGKTIGIVGYGSIGKAVGRIAHAFGMNVLAHSRNFKEVENGKFCSLDQLLQNSDIVTVHCPLNKDSEKMFTKETFNKMKKGAFFVNTSRGGVLCEEDLKEALESGQLSGAGIDVLETEPMKHDCCLLGVKNCIITPHIAWAHYETRIRLMKIVEHNLKSFINGTPTNVVTFISGVQK</sequence>
<feature type="domain" description="D-isomer specific 2-hydroxyacid dehydrogenase NAD-binding" evidence="6">
    <location>
        <begin position="107"/>
        <end position="284"/>
    </location>
</feature>
<evidence type="ECO:0000256" key="2">
    <source>
        <dbReference type="ARBA" id="ARBA00023002"/>
    </source>
</evidence>
<evidence type="ECO:0000256" key="3">
    <source>
        <dbReference type="ARBA" id="ARBA00023027"/>
    </source>
</evidence>
<evidence type="ECO:0000313" key="7">
    <source>
        <dbReference type="EMBL" id="HIU50137.1"/>
    </source>
</evidence>
<reference evidence="7" key="1">
    <citation type="submission" date="2020-10" db="EMBL/GenBank/DDBJ databases">
        <authorList>
            <person name="Gilroy R."/>
        </authorList>
    </citation>
    <scope>NUCLEOTIDE SEQUENCE</scope>
    <source>
        <strain evidence="7">ChiGjej1B1-1684</strain>
    </source>
</reference>
<dbReference type="Pfam" id="PF00389">
    <property type="entry name" value="2-Hacid_dh"/>
    <property type="match status" value="1"/>
</dbReference>
<dbReference type="InterPro" id="IPR036291">
    <property type="entry name" value="NAD(P)-bd_dom_sf"/>
</dbReference>
<reference evidence="7" key="2">
    <citation type="journal article" date="2021" name="PeerJ">
        <title>Extensive microbial diversity within the chicken gut microbiome revealed by metagenomics and culture.</title>
        <authorList>
            <person name="Gilroy R."/>
            <person name="Ravi A."/>
            <person name="Getino M."/>
            <person name="Pursley I."/>
            <person name="Horton D.L."/>
            <person name="Alikhan N.F."/>
            <person name="Baker D."/>
            <person name="Gharbi K."/>
            <person name="Hall N."/>
            <person name="Watson M."/>
            <person name="Adriaenssens E.M."/>
            <person name="Foster-Nyarko E."/>
            <person name="Jarju S."/>
            <person name="Secka A."/>
            <person name="Antonio M."/>
            <person name="Oren A."/>
            <person name="Chaudhuri R.R."/>
            <person name="La Ragione R."/>
            <person name="Hildebrand F."/>
            <person name="Pallen M.J."/>
        </authorList>
    </citation>
    <scope>NUCLEOTIDE SEQUENCE</scope>
    <source>
        <strain evidence="7">ChiGjej1B1-1684</strain>
    </source>
</reference>
<organism evidence="7 8">
    <name type="scientific">Candidatus Limousia pullorum</name>
    <dbReference type="NCBI Taxonomy" id="2840860"/>
    <lineage>
        <taxon>Bacteria</taxon>
        <taxon>Bacillati</taxon>
        <taxon>Bacillota</taxon>
        <taxon>Clostridia</taxon>
        <taxon>Eubacteriales</taxon>
        <taxon>Oscillospiraceae</taxon>
        <taxon>Oscillospiraceae incertae sedis</taxon>
        <taxon>Candidatus Limousia</taxon>
    </lineage>
</organism>